<evidence type="ECO:0000313" key="2">
    <source>
        <dbReference type="Proteomes" id="UP001374803"/>
    </source>
</evidence>
<dbReference type="RefSeq" id="WP_394830955.1">
    <property type="nucleotide sequence ID" value="NZ_CP089929.1"/>
</dbReference>
<protein>
    <recommendedName>
        <fullName evidence="3">Glycoside hydrolase family 42 N-terminal domain-containing protein</fullName>
    </recommendedName>
</protein>
<gene>
    <name evidence="1" type="ORF">LVJ94_31050</name>
</gene>
<evidence type="ECO:0008006" key="3">
    <source>
        <dbReference type="Google" id="ProtNLM"/>
    </source>
</evidence>
<reference evidence="1" key="1">
    <citation type="submission" date="2021-12" db="EMBL/GenBank/DDBJ databases">
        <title>Discovery of the Pendulisporaceae a myxobacterial family with distinct sporulation behavior and unique specialized metabolism.</title>
        <authorList>
            <person name="Garcia R."/>
            <person name="Popoff A."/>
            <person name="Bader C.D."/>
            <person name="Loehr J."/>
            <person name="Walesch S."/>
            <person name="Walt C."/>
            <person name="Boldt J."/>
            <person name="Bunk B."/>
            <person name="Haeckl F.J.F.P.J."/>
            <person name="Gunesch A.P."/>
            <person name="Birkelbach J."/>
            <person name="Nuebel U."/>
            <person name="Pietschmann T."/>
            <person name="Bach T."/>
            <person name="Mueller R."/>
        </authorList>
    </citation>
    <scope>NUCLEOTIDE SEQUENCE</scope>
    <source>
        <strain evidence="1">MSr11367</strain>
    </source>
</reference>
<name>A0ABZ2KRQ8_9BACT</name>
<dbReference type="Proteomes" id="UP001374803">
    <property type="component" value="Chromosome"/>
</dbReference>
<evidence type="ECO:0000313" key="1">
    <source>
        <dbReference type="EMBL" id="WXB01344.1"/>
    </source>
</evidence>
<keyword evidence="2" id="KW-1185">Reference proteome</keyword>
<proteinExistence type="predicted"/>
<sequence length="434" mass="49123">MQTAPVQTPIRGTRSAWVRTVSTGCDAADLELVLPFYEGLRLKPATAALRAAKSEHLELAYPGPLSMPMVAWRCGEGAWTAVVPTKPTETPAGLLLRTTGDELEVRLECFGSCTFQEVAERGPWSILATKVAEFWHLVAPNPTLASRYDRFHYFVRQWVANNSAPWLRSDWTASALERRMRDEGARTISFAFGLDPNEVDLEGHYFWSDGALAEVEALVRANPAVAQFRWLNLRTYKYAIPNLGIERPPPPEVRAAAKVYSGGLHDFSQYVFKAMEMCLGAEEWQRSRFEEMKKLIDLGFKVIAFDEFPTSPKWGTEACRATNHLHRPNDFGDEWRVALDLVRRLSAYAHEHGILLSSEEPSTMLFPFTSGYMDGTFNEPPDMYEHWQKSKEAERIPLFSTMFGARLTPYTRVGGSPRPPRPWLVQEKMASSVR</sequence>
<accession>A0ABZ2KRQ8</accession>
<organism evidence="1 2">
    <name type="scientific">Pendulispora rubella</name>
    <dbReference type="NCBI Taxonomy" id="2741070"/>
    <lineage>
        <taxon>Bacteria</taxon>
        <taxon>Pseudomonadati</taxon>
        <taxon>Myxococcota</taxon>
        <taxon>Myxococcia</taxon>
        <taxon>Myxococcales</taxon>
        <taxon>Sorangiineae</taxon>
        <taxon>Pendulisporaceae</taxon>
        <taxon>Pendulispora</taxon>
    </lineage>
</organism>
<dbReference type="EMBL" id="CP089983">
    <property type="protein sequence ID" value="WXB01344.1"/>
    <property type="molecule type" value="Genomic_DNA"/>
</dbReference>